<comment type="caution">
    <text evidence="1">The sequence shown here is derived from an EMBL/GenBank/DDBJ whole genome shotgun (WGS) entry which is preliminary data.</text>
</comment>
<feature type="non-terminal residue" evidence="1">
    <location>
        <position position="39"/>
    </location>
</feature>
<dbReference type="EMBL" id="CAJOBH010060617">
    <property type="protein sequence ID" value="CAF4422868.1"/>
    <property type="molecule type" value="Genomic_DNA"/>
</dbReference>
<proteinExistence type="predicted"/>
<sequence>MIDSALLFSSDVFAITDGRFIGFVRECNAFKAASSLFSR</sequence>
<gene>
    <name evidence="1" type="ORF">BYL167_LOCUS32547</name>
</gene>
<evidence type="ECO:0000313" key="2">
    <source>
        <dbReference type="Proteomes" id="UP000681967"/>
    </source>
</evidence>
<dbReference type="AlphaFoldDB" id="A0A8S2W200"/>
<accession>A0A8S2W200</accession>
<evidence type="ECO:0000313" key="1">
    <source>
        <dbReference type="EMBL" id="CAF4422868.1"/>
    </source>
</evidence>
<dbReference type="Proteomes" id="UP000681967">
    <property type="component" value="Unassembled WGS sequence"/>
</dbReference>
<name>A0A8S2W200_9BILA</name>
<reference evidence="1" key="1">
    <citation type="submission" date="2021-02" db="EMBL/GenBank/DDBJ databases">
        <authorList>
            <person name="Nowell W R."/>
        </authorList>
    </citation>
    <scope>NUCLEOTIDE SEQUENCE</scope>
</reference>
<organism evidence="1 2">
    <name type="scientific">Rotaria magnacalcarata</name>
    <dbReference type="NCBI Taxonomy" id="392030"/>
    <lineage>
        <taxon>Eukaryota</taxon>
        <taxon>Metazoa</taxon>
        <taxon>Spiralia</taxon>
        <taxon>Gnathifera</taxon>
        <taxon>Rotifera</taxon>
        <taxon>Eurotatoria</taxon>
        <taxon>Bdelloidea</taxon>
        <taxon>Philodinida</taxon>
        <taxon>Philodinidae</taxon>
        <taxon>Rotaria</taxon>
    </lineage>
</organism>
<protein>
    <submittedName>
        <fullName evidence="1">Uncharacterized protein</fullName>
    </submittedName>
</protein>